<dbReference type="AlphaFoldDB" id="A0A6G9YTP6"/>
<sequence>MTAIMPVEGTDKASPFDDLQRVRPDGSEYWSGRELMPIMAYGRWHEFMKPLKRAMQAAANQNIAVSSNFCRSTKVSGRRGPVQEDYELSRFAAYLVAMNGDPNKPQVAAAQAYFAIRTREAETRPVRPAVPQNYAEALREAANQYERAELAEARTVELAAKVEEDEPYTEQGKRLVTEPEDKKFRETARLLGMRDTDLRELMRELGWIEKHANNPTAYARRLAYMTCEPYEYQLGSFRATGYITPKGKDRLVREIHKRAQG</sequence>
<organism evidence="2 3">
    <name type="scientific">Nocardia arthritidis</name>
    <dbReference type="NCBI Taxonomy" id="228602"/>
    <lineage>
        <taxon>Bacteria</taxon>
        <taxon>Bacillati</taxon>
        <taxon>Actinomycetota</taxon>
        <taxon>Actinomycetes</taxon>
        <taxon>Mycobacteriales</taxon>
        <taxon>Nocardiaceae</taxon>
        <taxon>Nocardia</taxon>
    </lineage>
</organism>
<name>A0A6G9YTP6_9NOCA</name>
<evidence type="ECO:0000313" key="3">
    <source>
        <dbReference type="Proteomes" id="UP000503540"/>
    </source>
</evidence>
<protein>
    <submittedName>
        <fullName evidence="2">Phage antirepressor Ant</fullName>
    </submittedName>
</protein>
<dbReference type="InterPro" id="IPR005039">
    <property type="entry name" value="Ant_C"/>
</dbReference>
<proteinExistence type="predicted"/>
<reference evidence="2 3" key="1">
    <citation type="journal article" date="2019" name="ACS Chem. Biol.">
        <title>Identification and Mobilization of a Cryptic Antibiotic Biosynthesis Gene Locus from a Human-Pathogenic Nocardia Isolate.</title>
        <authorList>
            <person name="Herisse M."/>
            <person name="Ishida K."/>
            <person name="Porter J.L."/>
            <person name="Howden B."/>
            <person name="Hertweck C."/>
            <person name="Stinear T.P."/>
            <person name="Pidot S.J."/>
        </authorList>
    </citation>
    <scope>NUCLEOTIDE SEQUENCE [LARGE SCALE GENOMIC DNA]</scope>
    <source>
        <strain evidence="2 3">AUSMDU00012717</strain>
    </source>
</reference>
<dbReference type="EMBL" id="CP046172">
    <property type="protein sequence ID" value="QIS16471.1"/>
    <property type="molecule type" value="Genomic_DNA"/>
</dbReference>
<dbReference type="RefSeq" id="WP_167478538.1">
    <property type="nucleotide sequence ID" value="NZ_CP046172.1"/>
</dbReference>
<dbReference type="GO" id="GO:0003677">
    <property type="term" value="F:DNA binding"/>
    <property type="evidence" value="ECO:0007669"/>
    <property type="project" value="InterPro"/>
</dbReference>
<evidence type="ECO:0000259" key="1">
    <source>
        <dbReference type="Pfam" id="PF03374"/>
    </source>
</evidence>
<dbReference type="Pfam" id="PF03374">
    <property type="entry name" value="ANT"/>
    <property type="match status" value="1"/>
</dbReference>
<accession>A0A6G9YTP6</accession>
<dbReference type="Proteomes" id="UP000503540">
    <property type="component" value="Chromosome"/>
</dbReference>
<evidence type="ECO:0000313" key="2">
    <source>
        <dbReference type="EMBL" id="QIS16471.1"/>
    </source>
</evidence>
<keyword evidence="3" id="KW-1185">Reference proteome</keyword>
<gene>
    <name evidence="2" type="ORF">F5544_43320</name>
</gene>
<feature type="domain" description="Antirepressor protein C-terminal" evidence="1">
    <location>
        <begin position="160"/>
        <end position="257"/>
    </location>
</feature>
<dbReference type="KEGG" id="nah:F5544_43320"/>